<comment type="caution">
    <text evidence="2">The sequence shown here is derived from an EMBL/GenBank/DDBJ whole genome shotgun (WGS) entry which is preliminary data.</text>
</comment>
<proteinExistence type="predicted"/>
<gene>
    <name evidence="2" type="ORF">HB991_15260</name>
</gene>
<evidence type="ECO:0000313" key="2">
    <source>
        <dbReference type="EMBL" id="NIL23861.1"/>
    </source>
</evidence>
<protein>
    <submittedName>
        <fullName evidence="2">Uncharacterized protein</fullName>
    </submittedName>
</protein>
<dbReference type="EMBL" id="JAASAI010000017">
    <property type="protein sequence ID" value="NIL23861.1"/>
    <property type="molecule type" value="Genomic_DNA"/>
</dbReference>
<dbReference type="AlphaFoldDB" id="A0AA44CNB2"/>
<feature type="compositionally biased region" description="Basic and acidic residues" evidence="1">
    <location>
        <begin position="43"/>
        <end position="63"/>
    </location>
</feature>
<organism evidence="2 3">
    <name type="scientific">Yersinia mollaretii</name>
    <dbReference type="NCBI Taxonomy" id="33060"/>
    <lineage>
        <taxon>Bacteria</taxon>
        <taxon>Pseudomonadati</taxon>
        <taxon>Pseudomonadota</taxon>
        <taxon>Gammaproteobacteria</taxon>
        <taxon>Enterobacterales</taxon>
        <taxon>Yersiniaceae</taxon>
        <taxon>Yersinia</taxon>
    </lineage>
</organism>
<sequence>MATVSGILLKRSVSTKINQQIAGNSTKATGHFAKNISQVKQLPAERRQPQFEKHSTSQDIPRKSEAPIVRPKIEGSLADVIVNTTLKAVNSDIKPAMMPETFLSELTAKLANRNGGGLAENRTSQIPNKITAEIIQAKAQHALDAPKRALAEKKEDARVADARKAETQLALVTENAAKAKAESDQVMAVLIFDKNGIPLPPQFPPMGDQTKLSPKPDNQAKEARKPVATAKQAMMQSGVMEELAQKLKRMNSHNSVVAENKTNKFTNKITEEIALAKAEYVLDAPKRVLAEKVEDARVVEGLKAEGKLALEAVNVAKVNAEADQLKASLVYDENNIPLAPPLPPTP</sequence>
<evidence type="ECO:0000256" key="1">
    <source>
        <dbReference type="SAM" id="MobiDB-lite"/>
    </source>
</evidence>
<feature type="region of interest" description="Disordered" evidence="1">
    <location>
        <begin position="42"/>
        <end position="63"/>
    </location>
</feature>
<dbReference type="RefSeq" id="WP_050536536.1">
    <property type="nucleotide sequence ID" value="NZ_CABHYO010000022.1"/>
</dbReference>
<name>A0AA44CNB2_YERMO</name>
<feature type="region of interest" description="Disordered" evidence="1">
    <location>
        <begin position="202"/>
        <end position="228"/>
    </location>
</feature>
<evidence type="ECO:0000313" key="3">
    <source>
        <dbReference type="Proteomes" id="UP000712947"/>
    </source>
</evidence>
<accession>A0AA44CNB2</accession>
<dbReference type="Proteomes" id="UP000712947">
    <property type="component" value="Unassembled WGS sequence"/>
</dbReference>
<reference evidence="2" key="1">
    <citation type="submission" date="2020-03" db="EMBL/GenBank/DDBJ databases">
        <authorList>
            <person name="Kislichkina A."/>
            <person name="Dentovskaya S."/>
            <person name="Shaikhutdinov R."/>
            <person name="Ivanov S."/>
            <person name="Sizova A."/>
            <person name="Solomentsev V."/>
            <person name="Bogun A."/>
        </authorList>
    </citation>
    <scope>NUCLEOTIDE SEQUENCE</scope>
    <source>
        <strain evidence="2">SCPM-O-B-7610</strain>
    </source>
</reference>